<organism evidence="3 4">
    <name type="scientific">Methylobacterium currus</name>
    <dbReference type="NCBI Taxonomy" id="2051553"/>
    <lineage>
        <taxon>Bacteria</taxon>
        <taxon>Pseudomonadati</taxon>
        <taxon>Pseudomonadota</taxon>
        <taxon>Alphaproteobacteria</taxon>
        <taxon>Hyphomicrobiales</taxon>
        <taxon>Methylobacteriaceae</taxon>
        <taxon>Methylobacterium</taxon>
    </lineage>
</organism>
<gene>
    <name evidence="3" type="ORF">DA075_20925</name>
</gene>
<dbReference type="EMBL" id="CP028843">
    <property type="protein sequence ID" value="AWB23060.1"/>
    <property type="molecule type" value="Genomic_DNA"/>
</dbReference>
<feature type="transmembrane region" description="Helical" evidence="2">
    <location>
        <begin position="39"/>
        <end position="62"/>
    </location>
</feature>
<feature type="region of interest" description="Disordered" evidence="1">
    <location>
        <begin position="1"/>
        <end position="28"/>
    </location>
</feature>
<accession>A0A2R4WNE1</accession>
<dbReference type="RefSeq" id="WP_099954858.1">
    <property type="nucleotide sequence ID" value="NZ_CP028843.1"/>
</dbReference>
<evidence type="ECO:0000313" key="4">
    <source>
        <dbReference type="Proteomes" id="UP000244755"/>
    </source>
</evidence>
<evidence type="ECO:0000256" key="2">
    <source>
        <dbReference type="SAM" id="Phobius"/>
    </source>
</evidence>
<feature type="transmembrane region" description="Helical" evidence="2">
    <location>
        <begin position="160"/>
        <end position="178"/>
    </location>
</feature>
<keyword evidence="2" id="KW-1133">Transmembrane helix</keyword>
<feature type="transmembrane region" description="Helical" evidence="2">
    <location>
        <begin position="74"/>
        <end position="92"/>
    </location>
</feature>
<evidence type="ECO:0008006" key="5">
    <source>
        <dbReference type="Google" id="ProtNLM"/>
    </source>
</evidence>
<protein>
    <recommendedName>
        <fullName evidence="5">DUF2975 domain-containing protein</fullName>
    </recommendedName>
</protein>
<keyword evidence="2" id="KW-0812">Transmembrane</keyword>
<reference evidence="3 4" key="1">
    <citation type="submission" date="2018-04" db="EMBL/GenBank/DDBJ databases">
        <title>Methylobacterium sp. PR1016A genome.</title>
        <authorList>
            <person name="Park W."/>
        </authorList>
    </citation>
    <scope>NUCLEOTIDE SEQUENCE [LARGE SCALE GENOMIC DNA]</scope>
    <source>
        <strain evidence="3 4">PR1016A</strain>
    </source>
</reference>
<keyword evidence="4" id="KW-1185">Reference proteome</keyword>
<proteinExistence type="predicted"/>
<sequence>MPAASPRQAALDPRGRASSGAGAPPPSLAQRAAHEAGRYLSFAAYLLVIFGTLILFSVNIYARADQDVPHFPSYHFYALGLINALVLAKFMLIAEAAKLGALTVGRRLEEGPLAYVILYRSLLFMAVLVAAYVLEELLVGAWHGKPPRAVLPEMAGGPRGLASFAWVMFVALIPYFTYREIDRATGGAWLRALLMKPAGRRAEAAPGPDAPSAPT</sequence>
<dbReference type="AlphaFoldDB" id="A0A2R4WNE1"/>
<feature type="transmembrane region" description="Helical" evidence="2">
    <location>
        <begin position="113"/>
        <end position="134"/>
    </location>
</feature>
<dbReference type="KEGG" id="mee:DA075_20925"/>
<evidence type="ECO:0000313" key="3">
    <source>
        <dbReference type="EMBL" id="AWB23060.1"/>
    </source>
</evidence>
<dbReference type="Proteomes" id="UP000244755">
    <property type="component" value="Chromosome 1"/>
</dbReference>
<evidence type="ECO:0000256" key="1">
    <source>
        <dbReference type="SAM" id="MobiDB-lite"/>
    </source>
</evidence>
<dbReference type="OrthoDB" id="7988398at2"/>
<name>A0A2R4WNE1_9HYPH</name>
<keyword evidence="2" id="KW-0472">Membrane</keyword>